<sequence>MPSARCRMSGKSKRMSRSELRLFREYEDRYYEDLKRDCYKIRISESSYQCPFCTGKKDYPLSEISEHASRHAGGSLSNGIKHLAKHSALCSYIKRYLNVGVESEDLGPAMPQKRQKIEPAAAKDQLFVWSWRGVVANIATQLDENGRRVGDSGSRLRDDFISKGFNPLKVQPLWNYKGHSGFALVEFSADWSGFTNAMNFERSFEAKNCSRRDYYGSRQPGDKLYGWVARENDFHMKSIVGEYLRRTGDLKTVSGKDAEDERRTKSLVSGLENTLTKRKEELEKKEKEELHKRIHELERQLDAKQALELEIEHMRGALEVMKHMKEKENAKENKKMEALKLDLQKKEEEYEAIEKLHTVITSKEFSTNDELQDCRKQVKREVLNEEDEKLRSLKEEFGDEVFGAVVKALKELNEYNPSGRYPLPELWNFKEGRKASLKEGVGYLIRQWKASKTKTKPKPKPKKI</sequence>
<protein>
    <submittedName>
        <fullName evidence="4">Uncharacterized protein</fullName>
    </submittedName>
</protein>
<dbReference type="AlphaFoldDB" id="A0AAN9EPQ7"/>
<evidence type="ECO:0000313" key="5">
    <source>
        <dbReference type="Proteomes" id="UP001372338"/>
    </source>
</evidence>
<dbReference type="PANTHER" id="PTHR21596:SF23">
    <property type="entry name" value="FACTOR OF DNA METHYLATION 4"/>
    <property type="match status" value="1"/>
</dbReference>
<accession>A0AAN9EPQ7</accession>
<feature type="domain" description="Factor of DNA methylation 1-5/IDN2" evidence="3">
    <location>
        <begin position="376"/>
        <end position="454"/>
    </location>
</feature>
<proteinExistence type="predicted"/>
<dbReference type="GO" id="GO:0080188">
    <property type="term" value="P:gene silencing by siRNA-directed DNA methylation"/>
    <property type="evidence" value="ECO:0007669"/>
    <property type="project" value="InterPro"/>
</dbReference>
<comment type="caution">
    <text evidence="4">The sequence shown here is derived from an EMBL/GenBank/DDBJ whole genome shotgun (WGS) entry which is preliminary data.</text>
</comment>
<evidence type="ECO:0000313" key="4">
    <source>
        <dbReference type="EMBL" id="KAK7261482.1"/>
    </source>
</evidence>
<evidence type="ECO:0000256" key="1">
    <source>
        <dbReference type="SAM" id="Coils"/>
    </source>
</evidence>
<dbReference type="Proteomes" id="UP001372338">
    <property type="component" value="Unassembled WGS sequence"/>
</dbReference>
<feature type="coiled-coil region" evidence="1">
    <location>
        <begin position="268"/>
        <end position="396"/>
    </location>
</feature>
<dbReference type="EMBL" id="JAYWIO010000005">
    <property type="protein sequence ID" value="KAK7261482.1"/>
    <property type="molecule type" value="Genomic_DNA"/>
</dbReference>
<evidence type="ECO:0000259" key="3">
    <source>
        <dbReference type="Pfam" id="PF03469"/>
    </source>
</evidence>
<dbReference type="InterPro" id="IPR045177">
    <property type="entry name" value="FDM1-5/IDN2"/>
</dbReference>
<dbReference type="PANTHER" id="PTHR21596">
    <property type="entry name" value="RIBONUCLEASE P SUBUNIT P38"/>
    <property type="match status" value="1"/>
</dbReference>
<evidence type="ECO:0000259" key="2">
    <source>
        <dbReference type="Pfam" id="PF03468"/>
    </source>
</evidence>
<keyword evidence="5" id="KW-1185">Reference proteome</keyword>
<organism evidence="4 5">
    <name type="scientific">Crotalaria pallida</name>
    <name type="common">Smooth rattlebox</name>
    <name type="synonym">Crotalaria striata</name>
    <dbReference type="NCBI Taxonomy" id="3830"/>
    <lineage>
        <taxon>Eukaryota</taxon>
        <taxon>Viridiplantae</taxon>
        <taxon>Streptophyta</taxon>
        <taxon>Embryophyta</taxon>
        <taxon>Tracheophyta</taxon>
        <taxon>Spermatophyta</taxon>
        <taxon>Magnoliopsida</taxon>
        <taxon>eudicotyledons</taxon>
        <taxon>Gunneridae</taxon>
        <taxon>Pentapetalae</taxon>
        <taxon>rosids</taxon>
        <taxon>fabids</taxon>
        <taxon>Fabales</taxon>
        <taxon>Fabaceae</taxon>
        <taxon>Papilionoideae</taxon>
        <taxon>50 kb inversion clade</taxon>
        <taxon>genistoids sensu lato</taxon>
        <taxon>core genistoids</taxon>
        <taxon>Crotalarieae</taxon>
        <taxon>Crotalaria</taxon>
    </lineage>
</organism>
<dbReference type="Pfam" id="PF03469">
    <property type="entry name" value="XH"/>
    <property type="match status" value="1"/>
</dbReference>
<gene>
    <name evidence="4" type="ORF">RIF29_27795</name>
</gene>
<dbReference type="Gene3D" id="3.30.70.2890">
    <property type="entry name" value="XS domain"/>
    <property type="match status" value="1"/>
</dbReference>
<feature type="domain" description="XS" evidence="2">
    <location>
        <begin position="124"/>
        <end position="235"/>
    </location>
</feature>
<dbReference type="Pfam" id="PF03468">
    <property type="entry name" value="XS"/>
    <property type="match status" value="1"/>
</dbReference>
<dbReference type="InterPro" id="IPR005379">
    <property type="entry name" value="FDM1-5/IDN2_XH"/>
</dbReference>
<dbReference type="InterPro" id="IPR005380">
    <property type="entry name" value="XS_domain"/>
</dbReference>
<dbReference type="InterPro" id="IPR038588">
    <property type="entry name" value="XS_domain_sf"/>
</dbReference>
<keyword evidence="1" id="KW-0175">Coiled coil</keyword>
<dbReference type="CDD" id="cd12266">
    <property type="entry name" value="RRM_like_XS"/>
    <property type="match status" value="1"/>
</dbReference>
<reference evidence="4 5" key="1">
    <citation type="submission" date="2024-01" db="EMBL/GenBank/DDBJ databases">
        <title>The genomes of 5 underutilized Papilionoideae crops provide insights into root nodulation and disease resistanc.</title>
        <authorList>
            <person name="Yuan L."/>
        </authorList>
    </citation>
    <scope>NUCLEOTIDE SEQUENCE [LARGE SCALE GENOMIC DNA]</scope>
    <source>
        <strain evidence="4">ZHUSHIDOU_FW_LH</strain>
        <tissue evidence="4">Leaf</tissue>
    </source>
</reference>
<name>A0AAN9EPQ7_CROPI</name>